<feature type="domain" description="Beta-ketoacyl synthase-like N-terminal" evidence="1">
    <location>
        <begin position="46"/>
        <end position="210"/>
    </location>
</feature>
<dbReference type="SUPFAM" id="SSF53901">
    <property type="entry name" value="Thiolase-like"/>
    <property type="match status" value="1"/>
</dbReference>
<accession>A0ABW4KR20</accession>
<dbReference type="Pfam" id="PF13723">
    <property type="entry name" value="Ketoacyl-synt_2"/>
    <property type="match status" value="1"/>
</dbReference>
<protein>
    <submittedName>
        <fullName evidence="2">Beta-ketoacyl synthase chain length factor</fullName>
    </submittedName>
</protein>
<dbReference type="InterPro" id="IPR014030">
    <property type="entry name" value="Ketoacyl_synth_N"/>
</dbReference>
<name>A0ABW4KR20_9BURK</name>
<evidence type="ECO:0000313" key="3">
    <source>
        <dbReference type="Proteomes" id="UP001597304"/>
    </source>
</evidence>
<organism evidence="2 3">
    <name type="scientific">Ottowia flava</name>
    <dbReference type="NCBI Taxonomy" id="2675430"/>
    <lineage>
        <taxon>Bacteria</taxon>
        <taxon>Pseudomonadati</taxon>
        <taxon>Pseudomonadota</taxon>
        <taxon>Betaproteobacteria</taxon>
        <taxon>Burkholderiales</taxon>
        <taxon>Comamonadaceae</taxon>
        <taxon>Ottowia</taxon>
    </lineage>
</organism>
<dbReference type="InterPro" id="IPR016039">
    <property type="entry name" value="Thiolase-like"/>
</dbReference>
<proteinExistence type="predicted"/>
<evidence type="ECO:0000313" key="2">
    <source>
        <dbReference type="EMBL" id="MFD1709271.1"/>
    </source>
</evidence>
<keyword evidence="3" id="KW-1185">Reference proteome</keyword>
<evidence type="ECO:0000259" key="1">
    <source>
        <dbReference type="Pfam" id="PF13723"/>
    </source>
</evidence>
<reference evidence="3" key="1">
    <citation type="journal article" date="2019" name="Int. J. Syst. Evol. Microbiol.">
        <title>The Global Catalogue of Microorganisms (GCM) 10K type strain sequencing project: providing services to taxonomists for standard genome sequencing and annotation.</title>
        <authorList>
            <consortium name="The Broad Institute Genomics Platform"/>
            <consortium name="The Broad Institute Genome Sequencing Center for Infectious Disease"/>
            <person name="Wu L."/>
            <person name="Ma J."/>
        </authorList>
    </citation>
    <scope>NUCLEOTIDE SEQUENCE [LARGE SCALE GENOMIC DNA]</scope>
    <source>
        <strain evidence="3">LMG 29247</strain>
    </source>
</reference>
<comment type="caution">
    <text evidence="2">The sequence shown here is derived from an EMBL/GenBank/DDBJ whole genome shotgun (WGS) entry which is preliminary data.</text>
</comment>
<gene>
    <name evidence="2" type="ORF">ACFSF0_01490</name>
</gene>
<dbReference type="RefSeq" id="WP_147912971.1">
    <property type="nucleotide sequence ID" value="NZ_JBHUEJ010000003.1"/>
</dbReference>
<sequence length="292" mass="29878">MSAIPSSVERDADFLRVWVEGVGIVGPGLADWPQASAVLRGEQAYAAAPTHLPAPEVLPPAERRRASRIVKATLAAGLQACRMAGRDPATLPNVFASSGGDGHNCHALCELLATDDRQISPTRFHNSVHNAASGYWSIATSATPAAQVLGAYDASFGAGLLEAMTQVEAAGQPVLLVAGDSEYPPPLHAKRPILDTSALALVLAPTRGPNAIAELRLPRRGALGDGQPSLPASSDAGAAAQGMPPMRGLALLTALTATDGAQGVEVEYLPPQVLHVTVVPLATGGHATDATA</sequence>
<dbReference type="EMBL" id="JBHUEJ010000003">
    <property type="protein sequence ID" value="MFD1709271.1"/>
    <property type="molecule type" value="Genomic_DNA"/>
</dbReference>
<dbReference type="Gene3D" id="3.40.47.10">
    <property type="match status" value="1"/>
</dbReference>
<dbReference type="Proteomes" id="UP001597304">
    <property type="component" value="Unassembled WGS sequence"/>
</dbReference>